<evidence type="ECO:0000313" key="4">
    <source>
        <dbReference type="EMBL" id="GAW93124.1"/>
    </source>
</evidence>
<dbReference type="SUPFAM" id="SSF55486">
    <property type="entry name" value="Metalloproteases ('zincins'), catalytic domain"/>
    <property type="match status" value="1"/>
</dbReference>
<evidence type="ECO:0000313" key="5">
    <source>
        <dbReference type="Proteomes" id="UP000197032"/>
    </source>
</evidence>
<dbReference type="OrthoDB" id="9814383at2"/>
<dbReference type="InterPro" id="IPR034015">
    <property type="entry name" value="M1_LTA4H"/>
</dbReference>
<comment type="caution">
    <text evidence="4">The sequence shown here is derived from an EMBL/GenBank/DDBJ whole genome shotgun (WGS) entry which is preliminary data.</text>
</comment>
<dbReference type="RefSeq" id="WP_088554335.1">
    <property type="nucleotide sequence ID" value="NZ_BDGJ01000117.1"/>
</dbReference>
<evidence type="ECO:0000256" key="1">
    <source>
        <dbReference type="PIRSR" id="PIRSR634015-1"/>
    </source>
</evidence>
<feature type="active site" description="Proton acceptor" evidence="1">
    <location>
        <position position="332"/>
    </location>
</feature>
<sequence>MKWTTLILLGIVIFLLFLWQPSVPKPAPVRTEPESSPAVAVREPFYRIEARLEGERRLEVRQQVEFTYSGGGRVRFHFWPLAFSREDTTPAPPEAYPYGFDAGAVDLHTVTTGGQKVDPEIEGVLITVPLTGLDLGEKATVTFEYTLEVPRVRYRYGYADHILNLGNWFPILAPEGHESTKYPPVGDPFTSLVGNYEVKITVPQKKIVAAGTSGEEQTHKDETKTIVFQGNNMRDFALVISSDFVVARRQVDGVVVYAYSPEGFNHVRRLVNTAVDVLQYYAAVFGPYPYPSLAVAETSLYPLQGMEYPGLVMISSREVITPKRLQWILAHEIAHQWWYGAVGNDQLQEPWIDEGLATYSAYLYMENLYGKENVEKPWERKETQAALLDFYQPVTAFQERTQYIDTVYHGAALYWDTLEQFVGREKVLRLLKELYHKYRFKIINGKEMMNFVANYK</sequence>
<proteinExistence type="predicted"/>
<name>A0A1Z5HUC6_9FIRM</name>
<feature type="domain" description="Peptidase M1 membrane alanine aminopeptidase" evidence="3">
    <location>
        <begin position="271"/>
        <end position="452"/>
    </location>
</feature>
<evidence type="ECO:0000259" key="3">
    <source>
        <dbReference type="Pfam" id="PF01433"/>
    </source>
</evidence>
<keyword evidence="2" id="KW-0479">Metal-binding</keyword>
<dbReference type="Gene3D" id="1.10.390.10">
    <property type="entry name" value="Neutral Protease Domain 2"/>
    <property type="match status" value="1"/>
</dbReference>
<gene>
    <name evidence="4" type="ORF">KKC1_22650</name>
</gene>
<feature type="active site" description="Proton donor" evidence="1">
    <location>
        <position position="408"/>
    </location>
</feature>
<feature type="binding site" evidence="2">
    <location>
        <position position="335"/>
    </location>
    <ligand>
        <name>Zn(2+)</name>
        <dbReference type="ChEBI" id="CHEBI:29105"/>
        <note>catalytic</note>
    </ligand>
</feature>
<evidence type="ECO:0000256" key="2">
    <source>
        <dbReference type="PIRSR" id="PIRSR634015-3"/>
    </source>
</evidence>
<reference evidence="5" key="1">
    <citation type="journal article" date="2017" name="Appl. Environ. Microbiol.">
        <title>Genomic Analysis of Calderihabitans maritimus KKC1, a Thermophilic, Hydrogenogenic, Carboxydotrophic Bacterium Isolated from Marine Sediment.</title>
        <authorList>
            <person name="Omae K."/>
            <person name="Yoneda Y."/>
            <person name="Fukuyama Y."/>
            <person name="Yoshida T."/>
            <person name="Sako Y."/>
        </authorList>
    </citation>
    <scope>NUCLEOTIDE SEQUENCE [LARGE SCALE GENOMIC DNA]</scope>
    <source>
        <strain evidence="5">KKC1</strain>
    </source>
</reference>
<dbReference type="PANTHER" id="PTHR45726:SF3">
    <property type="entry name" value="LEUKOTRIENE A-4 HYDROLASE"/>
    <property type="match status" value="1"/>
</dbReference>
<comment type="cofactor">
    <cofactor evidence="2">
        <name>Zn(2+)</name>
        <dbReference type="ChEBI" id="CHEBI:29105"/>
    </cofactor>
    <text evidence="2">Binds 1 zinc ion per subunit.</text>
</comment>
<dbReference type="Pfam" id="PF01433">
    <property type="entry name" value="Peptidase_M1"/>
    <property type="match status" value="1"/>
</dbReference>
<dbReference type="GO" id="GO:0008237">
    <property type="term" value="F:metallopeptidase activity"/>
    <property type="evidence" value="ECO:0007669"/>
    <property type="project" value="InterPro"/>
</dbReference>
<keyword evidence="2" id="KW-0862">Zinc</keyword>
<dbReference type="PANTHER" id="PTHR45726">
    <property type="entry name" value="LEUKOTRIENE A-4 HYDROLASE"/>
    <property type="match status" value="1"/>
</dbReference>
<keyword evidence="5" id="KW-1185">Reference proteome</keyword>
<dbReference type="InterPro" id="IPR014782">
    <property type="entry name" value="Peptidase_M1_dom"/>
</dbReference>
<dbReference type="AlphaFoldDB" id="A0A1Z5HUC6"/>
<dbReference type="EMBL" id="BDGJ01000117">
    <property type="protein sequence ID" value="GAW93124.1"/>
    <property type="molecule type" value="Genomic_DNA"/>
</dbReference>
<accession>A0A1Z5HUC6</accession>
<dbReference type="Proteomes" id="UP000197032">
    <property type="component" value="Unassembled WGS sequence"/>
</dbReference>
<protein>
    <submittedName>
        <fullName evidence="4">Peptidase M1 family protein</fullName>
    </submittedName>
</protein>
<dbReference type="InterPro" id="IPR027268">
    <property type="entry name" value="Peptidase_M4/M1_CTD_sf"/>
</dbReference>
<feature type="binding site" evidence="2">
    <location>
        <position position="331"/>
    </location>
    <ligand>
        <name>Zn(2+)</name>
        <dbReference type="ChEBI" id="CHEBI:29105"/>
        <note>catalytic</note>
    </ligand>
</feature>
<organism evidence="4 5">
    <name type="scientific">Calderihabitans maritimus</name>
    <dbReference type="NCBI Taxonomy" id="1246530"/>
    <lineage>
        <taxon>Bacteria</taxon>
        <taxon>Bacillati</taxon>
        <taxon>Bacillota</taxon>
        <taxon>Clostridia</taxon>
        <taxon>Neomoorellales</taxon>
        <taxon>Calderihabitantaceae</taxon>
        <taxon>Calderihabitans</taxon>
    </lineage>
</organism>
<dbReference type="GO" id="GO:0008270">
    <property type="term" value="F:zinc ion binding"/>
    <property type="evidence" value="ECO:0007669"/>
    <property type="project" value="InterPro"/>
</dbReference>
<dbReference type="CDD" id="cd09604">
    <property type="entry name" value="M1_APN_like"/>
    <property type="match status" value="1"/>
</dbReference>
<feature type="binding site" evidence="2">
    <location>
        <position position="354"/>
    </location>
    <ligand>
        <name>Zn(2+)</name>
        <dbReference type="ChEBI" id="CHEBI:29105"/>
        <note>catalytic</note>
    </ligand>
</feature>